<evidence type="ECO:0000313" key="1">
    <source>
        <dbReference type="EMBL" id="KSU84379.1"/>
    </source>
</evidence>
<dbReference type="Pfam" id="PF08863">
    <property type="entry name" value="YolD"/>
    <property type="match status" value="1"/>
</dbReference>
<gene>
    <name evidence="1" type="ORF">AS030_02115</name>
</gene>
<proteinExistence type="predicted"/>
<sequence length="113" mass="13684">MIRDRGNIKWKTSLMLPETVTHLKNYFLEEYYEEEELEPDEQHLEEMDQLVLQALEFSFALLFTFYQRGHLHRVKGMVHYMDEKNRILRVIDENGQLRILRISAIKDISRAEE</sequence>
<keyword evidence="2" id="KW-1185">Reference proteome</keyword>
<protein>
    <recommendedName>
        <fullName evidence="3">YolD-like family protein</fullName>
    </recommendedName>
</protein>
<dbReference type="AlphaFoldDB" id="A0A0V8JBL3"/>
<comment type="caution">
    <text evidence="1">The sequence shown here is derived from an EMBL/GenBank/DDBJ whole genome shotgun (WGS) entry which is preliminary data.</text>
</comment>
<dbReference type="PANTHER" id="PTHR40051">
    <property type="entry name" value="IG HYPOTHETICAL 15966"/>
    <property type="match status" value="1"/>
</dbReference>
<evidence type="ECO:0008006" key="3">
    <source>
        <dbReference type="Google" id="ProtNLM"/>
    </source>
</evidence>
<dbReference type="InterPro" id="IPR014962">
    <property type="entry name" value="YolD"/>
</dbReference>
<dbReference type="Proteomes" id="UP000054099">
    <property type="component" value="Unassembled WGS sequence"/>
</dbReference>
<organism evidence="1 2">
    <name type="scientific">Fictibacillus enclensis</name>
    <dbReference type="NCBI Taxonomy" id="1017270"/>
    <lineage>
        <taxon>Bacteria</taxon>
        <taxon>Bacillati</taxon>
        <taxon>Bacillota</taxon>
        <taxon>Bacilli</taxon>
        <taxon>Bacillales</taxon>
        <taxon>Fictibacillaceae</taxon>
        <taxon>Fictibacillus</taxon>
    </lineage>
</organism>
<accession>A0A0V8JBL3</accession>
<evidence type="ECO:0000313" key="2">
    <source>
        <dbReference type="Proteomes" id="UP000054099"/>
    </source>
</evidence>
<dbReference type="EMBL" id="LNQN01000001">
    <property type="protein sequence ID" value="KSU84379.1"/>
    <property type="molecule type" value="Genomic_DNA"/>
</dbReference>
<name>A0A0V8JBL3_9BACL</name>
<dbReference type="PANTHER" id="PTHR40051:SF1">
    <property type="entry name" value="YOLD-LIKE FAMILY PROTEIN"/>
    <property type="match status" value="1"/>
</dbReference>
<dbReference type="RefSeq" id="WP_061967867.1">
    <property type="nucleotide sequence ID" value="NZ_FMAV01000001.1"/>
</dbReference>
<reference evidence="1 2" key="1">
    <citation type="journal article" date="2014" name="Antonie Van Leeuwenhoek">
        <title>Fictibacillus enclensis sp. nov., isolated from marine sediment.</title>
        <authorList>
            <person name="Dastager S.G."/>
            <person name="Mawlankar R."/>
            <person name="Srinivasan K."/>
            <person name="Tang S.K."/>
            <person name="Lee J.C."/>
            <person name="Ramana V.V."/>
            <person name="Shouche Y.S."/>
        </authorList>
    </citation>
    <scope>NUCLEOTIDE SEQUENCE [LARGE SCALE GENOMIC DNA]</scope>
    <source>
        <strain evidence="1 2">NIO-1003</strain>
    </source>
</reference>